<evidence type="ECO:0000256" key="1">
    <source>
        <dbReference type="SAM" id="Phobius"/>
    </source>
</evidence>
<feature type="domain" description="Methyltransferase" evidence="2">
    <location>
        <begin position="258"/>
        <end position="401"/>
    </location>
</feature>
<protein>
    <recommendedName>
        <fullName evidence="2">Methyltransferase domain-containing protein</fullName>
    </recommendedName>
</protein>
<name>A0A7S4SPM2_9STRA</name>
<accession>A0A7S4SPM2</accession>
<keyword evidence="1" id="KW-0472">Membrane</keyword>
<feature type="transmembrane region" description="Helical" evidence="1">
    <location>
        <begin position="43"/>
        <end position="63"/>
    </location>
</feature>
<dbReference type="InterPro" id="IPR025714">
    <property type="entry name" value="Methyltranfer_dom"/>
</dbReference>
<gene>
    <name evidence="3" type="ORF">DBRI00130_LOCUS38087</name>
</gene>
<evidence type="ECO:0000259" key="2">
    <source>
        <dbReference type="Pfam" id="PF13383"/>
    </source>
</evidence>
<organism evidence="3">
    <name type="scientific">Ditylum brightwellii</name>
    <dbReference type="NCBI Taxonomy" id="49249"/>
    <lineage>
        <taxon>Eukaryota</taxon>
        <taxon>Sar</taxon>
        <taxon>Stramenopiles</taxon>
        <taxon>Ochrophyta</taxon>
        <taxon>Bacillariophyta</taxon>
        <taxon>Mediophyceae</taxon>
        <taxon>Lithodesmiophycidae</taxon>
        <taxon>Lithodesmiales</taxon>
        <taxon>Lithodesmiaceae</taxon>
        <taxon>Ditylum</taxon>
    </lineage>
</organism>
<sequence length="453" mass="50956">MLIQTSNMMRHGKPGRMEVVAGKSAASSEKKHSLFNRSSPRSFCTVLIQALFFIVCGTFVIKYHKWESLILSSTSAAQQAKHPPEFFIQRKVCQSALHLVNDNDSFASIQNAYKELHSFHNEGGSLTALTQYLTANIDNTFKIHGMKFTPKEVSTDKQASTRSIVAQVKEALVANDRKNRGGYDQRQLPGQIAPSDNKELLHEGRIIEVIEPWDKARWEVGLGPIFPKVCKSVDVIKAKTKGISYEDKFMCSYNSLMVNTTDKEVSSKDEDGNECDMISIGSNGQWGFEENVVASTKCVTHTFDCTISNPNKPSKESIKFYPLCISGKNELIGDRQYVTYSEMIESTGMTKPPALFKIDVEGFEFDVFTTMLEDAFQTNTMDLLPTQISVELHYATRMYDVPWMLRSITTAEIAMFVGMMYRRGGYVLVHLELTGPGCWSCAEVLFVRTFCDK</sequence>
<keyword evidence="1" id="KW-1133">Transmembrane helix</keyword>
<reference evidence="3" key="1">
    <citation type="submission" date="2021-01" db="EMBL/GenBank/DDBJ databases">
        <authorList>
            <person name="Corre E."/>
            <person name="Pelletier E."/>
            <person name="Niang G."/>
            <person name="Scheremetjew M."/>
            <person name="Finn R."/>
            <person name="Kale V."/>
            <person name="Holt S."/>
            <person name="Cochrane G."/>
            <person name="Meng A."/>
            <person name="Brown T."/>
            <person name="Cohen L."/>
        </authorList>
    </citation>
    <scope>NUCLEOTIDE SEQUENCE</scope>
    <source>
        <strain evidence="3">GSO104</strain>
    </source>
</reference>
<dbReference type="EMBL" id="HBNS01051018">
    <property type="protein sequence ID" value="CAE4651961.1"/>
    <property type="molecule type" value="Transcribed_RNA"/>
</dbReference>
<evidence type="ECO:0000313" key="3">
    <source>
        <dbReference type="EMBL" id="CAE4651961.1"/>
    </source>
</evidence>
<proteinExistence type="predicted"/>
<dbReference type="PANTHER" id="PTHR32026">
    <property type="entry name" value="METHYLTRANSFERASE-LIKE PROTEIN 24"/>
    <property type="match status" value="1"/>
</dbReference>
<keyword evidence="1" id="KW-0812">Transmembrane</keyword>
<dbReference type="AlphaFoldDB" id="A0A7S4SPM2"/>
<dbReference type="InterPro" id="IPR026913">
    <property type="entry name" value="METTL24"/>
</dbReference>
<dbReference type="Pfam" id="PF13383">
    <property type="entry name" value="Methyltransf_22"/>
    <property type="match status" value="1"/>
</dbReference>
<dbReference type="PANTHER" id="PTHR32026:SF27">
    <property type="entry name" value="METHYLTRANSFERASE FKBM DOMAIN-CONTAINING PROTEIN-RELATED"/>
    <property type="match status" value="1"/>
</dbReference>